<comment type="caution">
    <text evidence="3">The sequence shown here is derived from an EMBL/GenBank/DDBJ whole genome shotgun (WGS) entry which is preliminary data.</text>
</comment>
<name>A0ABR9S2M8_9BURK</name>
<gene>
    <name evidence="3" type="ORF">IM787_09325</name>
</gene>
<feature type="transmembrane region" description="Helical" evidence="1">
    <location>
        <begin position="184"/>
        <end position="201"/>
    </location>
</feature>
<keyword evidence="1" id="KW-0472">Membrane</keyword>
<dbReference type="Proteomes" id="UP000806285">
    <property type="component" value="Unassembled WGS sequence"/>
</dbReference>
<feature type="transmembrane region" description="Helical" evidence="1">
    <location>
        <begin position="40"/>
        <end position="60"/>
    </location>
</feature>
<feature type="transmembrane region" description="Helical" evidence="1">
    <location>
        <begin position="150"/>
        <end position="172"/>
    </location>
</feature>
<organism evidence="3 4">
    <name type="scientific">Ramlibacter pallidus</name>
    <dbReference type="NCBI Taxonomy" id="2780087"/>
    <lineage>
        <taxon>Bacteria</taxon>
        <taxon>Pseudomonadati</taxon>
        <taxon>Pseudomonadota</taxon>
        <taxon>Betaproteobacteria</taxon>
        <taxon>Burkholderiales</taxon>
        <taxon>Comamonadaceae</taxon>
        <taxon>Ramlibacter</taxon>
    </lineage>
</organism>
<dbReference type="InterPro" id="IPR039447">
    <property type="entry name" value="UreH-like_TM_dom"/>
</dbReference>
<evidence type="ECO:0000259" key="2">
    <source>
        <dbReference type="Pfam" id="PF13386"/>
    </source>
</evidence>
<sequence length="215" mass="22035">MGLAGGPHCLAMCGAACGGVVRGAGVPPVRGMWSFQGGRLLGYAAAGAAAGAAVQSFAWLSQQTSALRPAWTLFHLAVLAWGLMLLAQARQPAWVEHAGRTVWSRVRPLAQKRGGLVATGALWTFMPCGLLYSALLVASLSGGPLEGAAAMALFAVGSGISLGLGPAALRRLQLLGNRLRKDSGTRIAGALLAATAAWALWMDVAHRVAVWCGLA</sequence>
<keyword evidence="1" id="KW-1133">Transmembrane helix</keyword>
<dbReference type="PANTHER" id="PTHR42208:SF1">
    <property type="entry name" value="HEAVY METAL TRANSPORTER"/>
    <property type="match status" value="1"/>
</dbReference>
<keyword evidence="1" id="KW-0812">Transmembrane</keyword>
<dbReference type="EMBL" id="JADDIV010000003">
    <property type="protein sequence ID" value="MBE7367766.1"/>
    <property type="molecule type" value="Genomic_DNA"/>
</dbReference>
<evidence type="ECO:0000313" key="3">
    <source>
        <dbReference type="EMBL" id="MBE7367766.1"/>
    </source>
</evidence>
<proteinExistence type="predicted"/>
<reference evidence="3 4" key="1">
    <citation type="submission" date="2020-10" db="EMBL/GenBank/DDBJ databases">
        <title>Ramlibacter sp. HM2 16S ribosomal RNA gene Genome sequencing and assembly.</title>
        <authorList>
            <person name="Kang M."/>
        </authorList>
    </citation>
    <scope>NUCLEOTIDE SEQUENCE [LARGE SCALE GENOMIC DNA]</scope>
    <source>
        <strain evidence="3 4">HM2</strain>
    </source>
</reference>
<accession>A0ABR9S2M8</accession>
<keyword evidence="4" id="KW-1185">Reference proteome</keyword>
<dbReference type="PANTHER" id="PTHR42208">
    <property type="entry name" value="HEAVY METAL TRANSPORTER-RELATED"/>
    <property type="match status" value="1"/>
</dbReference>
<feature type="domain" description="Urease accessory protein UreH-like transmembrane" evidence="2">
    <location>
        <begin position="1"/>
        <end position="196"/>
    </location>
</feature>
<feature type="transmembrane region" description="Helical" evidence="1">
    <location>
        <begin position="66"/>
        <end position="87"/>
    </location>
</feature>
<evidence type="ECO:0000256" key="1">
    <source>
        <dbReference type="SAM" id="Phobius"/>
    </source>
</evidence>
<dbReference type="Pfam" id="PF13386">
    <property type="entry name" value="DsbD_2"/>
    <property type="match status" value="1"/>
</dbReference>
<dbReference type="RefSeq" id="WP_193677082.1">
    <property type="nucleotide sequence ID" value="NZ_JADDIV010000003.1"/>
</dbReference>
<protein>
    <submittedName>
        <fullName evidence="3">Sulfite exporter TauE/SafE family protein</fullName>
    </submittedName>
</protein>
<feature type="transmembrane region" description="Helical" evidence="1">
    <location>
        <begin position="115"/>
        <end position="138"/>
    </location>
</feature>
<evidence type="ECO:0000313" key="4">
    <source>
        <dbReference type="Proteomes" id="UP000806285"/>
    </source>
</evidence>